<accession>A0AA87ZGK1</accession>
<gene>
    <name evidence="1" type="ORF">TIFTF001_042308</name>
</gene>
<dbReference type="Proteomes" id="UP001187192">
    <property type="component" value="Unassembled WGS sequence"/>
</dbReference>
<dbReference type="EMBL" id="BTGU01002245">
    <property type="protein sequence ID" value="GMN35883.1"/>
    <property type="molecule type" value="Genomic_DNA"/>
</dbReference>
<organism evidence="1 2">
    <name type="scientific">Ficus carica</name>
    <name type="common">Common fig</name>
    <dbReference type="NCBI Taxonomy" id="3494"/>
    <lineage>
        <taxon>Eukaryota</taxon>
        <taxon>Viridiplantae</taxon>
        <taxon>Streptophyta</taxon>
        <taxon>Embryophyta</taxon>
        <taxon>Tracheophyta</taxon>
        <taxon>Spermatophyta</taxon>
        <taxon>Magnoliopsida</taxon>
        <taxon>eudicotyledons</taxon>
        <taxon>Gunneridae</taxon>
        <taxon>Pentapetalae</taxon>
        <taxon>rosids</taxon>
        <taxon>fabids</taxon>
        <taxon>Rosales</taxon>
        <taxon>Moraceae</taxon>
        <taxon>Ficeae</taxon>
        <taxon>Ficus</taxon>
    </lineage>
</organism>
<evidence type="ECO:0000313" key="2">
    <source>
        <dbReference type="Proteomes" id="UP001187192"/>
    </source>
</evidence>
<comment type="caution">
    <text evidence="1">The sequence shown here is derived from an EMBL/GenBank/DDBJ whole genome shotgun (WGS) entry which is preliminary data.</text>
</comment>
<sequence>MLALGLIPISKRQCSPSVQLTYFKHDLPSAPSWIYNGSANTR</sequence>
<protein>
    <submittedName>
        <fullName evidence="1">Uncharacterized protein</fullName>
    </submittedName>
</protein>
<reference evidence="1" key="1">
    <citation type="submission" date="2023-07" db="EMBL/GenBank/DDBJ databases">
        <title>draft genome sequence of fig (Ficus carica).</title>
        <authorList>
            <person name="Takahashi T."/>
            <person name="Nishimura K."/>
        </authorList>
    </citation>
    <scope>NUCLEOTIDE SEQUENCE</scope>
</reference>
<evidence type="ECO:0000313" key="1">
    <source>
        <dbReference type="EMBL" id="GMN35883.1"/>
    </source>
</evidence>
<keyword evidence="2" id="KW-1185">Reference proteome</keyword>
<proteinExistence type="predicted"/>
<dbReference type="AlphaFoldDB" id="A0AA87ZGK1"/>
<name>A0AA87ZGK1_FICCA</name>